<dbReference type="Gene3D" id="3.90.226.10">
    <property type="entry name" value="2-enoyl-CoA Hydratase, Chain A, domain 1"/>
    <property type="match status" value="1"/>
</dbReference>
<dbReference type="NCBIfam" id="NF006140">
    <property type="entry name" value="PRK08290.1"/>
    <property type="match status" value="1"/>
</dbReference>
<gene>
    <name evidence="1" type="ORF">DFR68_113142</name>
</gene>
<dbReference type="Pfam" id="PF00378">
    <property type="entry name" value="ECH_1"/>
    <property type="match status" value="2"/>
</dbReference>
<dbReference type="SUPFAM" id="SSF52096">
    <property type="entry name" value="ClpP/crotonase"/>
    <property type="match status" value="1"/>
</dbReference>
<dbReference type="GO" id="GO:0006635">
    <property type="term" value="P:fatty acid beta-oxidation"/>
    <property type="evidence" value="ECO:0007669"/>
    <property type="project" value="TreeGrafter"/>
</dbReference>
<dbReference type="STRING" id="1210089.GCA_001613165_03165"/>
<keyword evidence="2" id="KW-1185">Reference proteome</keyword>
<proteinExistence type="predicted"/>
<reference evidence="1 2" key="1">
    <citation type="submission" date="2018-07" db="EMBL/GenBank/DDBJ databases">
        <title>Genomic Encyclopedia of Type Strains, Phase IV (KMG-IV): sequencing the most valuable type-strain genomes for metagenomic binning, comparative biology and taxonomic classification.</title>
        <authorList>
            <person name="Goeker M."/>
        </authorList>
    </citation>
    <scope>NUCLEOTIDE SEQUENCE [LARGE SCALE GENOMIC DNA]</scope>
    <source>
        <strain evidence="1 2">DSM 44952</strain>
    </source>
</reference>
<dbReference type="GO" id="GO:0003824">
    <property type="term" value="F:catalytic activity"/>
    <property type="evidence" value="ECO:0007669"/>
    <property type="project" value="UniProtKB-ARBA"/>
</dbReference>
<organism evidence="1 2">
    <name type="scientific">Nocardia mexicana</name>
    <dbReference type="NCBI Taxonomy" id="279262"/>
    <lineage>
        <taxon>Bacteria</taxon>
        <taxon>Bacillati</taxon>
        <taxon>Actinomycetota</taxon>
        <taxon>Actinomycetes</taxon>
        <taxon>Mycobacteriales</taxon>
        <taxon>Nocardiaceae</taxon>
        <taxon>Nocardia</taxon>
    </lineage>
</organism>
<sequence length="285" mass="31400">MDRDSISFSRIRYEVLDGRIARIVIARPEKRNAQDRKMLYELDRAFQRAALDDGVKVVILAAEGPHFSSGHDLFDSASLESLGGPIGLEGGFDQPAAHGQMATEQEIYLGLCWRWRNLPKPTIAQVQGKVIAGGLMLVWPCDIVIAGEDALFSDPVVAFGVNGHEFFVHAWEVGHRKAKEMLFRGNFLTADECRQLGMVNHVVSNGELSEFTLEIAREIATRPAMGLRLAKQSVNNSLDAQGQWTAVQSAFALHQLGHAHARCVNDGLSIDPAGIEIIRSMSTRK</sequence>
<dbReference type="Proteomes" id="UP000255355">
    <property type="component" value="Unassembled WGS sequence"/>
</dbReference>
<evidence type="ECO:0000313" key="2">
    <source>
        <dbReference type="Proteomes" id="UP000255355"/>
    </source>
</evidence>
<comment type="caution">
    <text evidence="1">The sequence shown here is derived from an EMBL/GenBank/DDBJ whole genome shotgun (WGS) entry which is preliminary data.</text>
</comment>
<dbReference type="EMBL" id="QQAZ01000013">
    <property type="protein sequence ID" value="RDI45371.1"/>
    <property type="molecule type" value="Genomic_DNA"/>
</dbReference>
<protein>
    <submittedName>
        <fullName evidence="1">Enoyl-CoA hydratase</fullName>
    </submittedName>
</protein>
<dbReference type="RefSeq" id="WP_246011585.1">
    <property type="nucleotide sequence ID" value="NZ_QQAZ01000013.1"/>
</dbReference>
<dbReference type="InterPro" id="IPR029045">
    <property type="entry name" value="ClpP/crotonase-like_dom_sf"/>
</dbReference>
<dbReference type="PANTHER" id="PTHR11941">
    <property type="entry name" value="ENOYL-COA HYDRATASE-RELATED"/>
    <property type="match status" value="1"/>
</dbReference>
<accession>A0A370GPB7</accession>
<evidence type="ECO:0000313" key="1">
    <source>
        <dbReference type="EMBL" id="RDI45371.1"/>
    </source>
</evidence>
<dbReference type="AlphaFoldDB" id="A0A370GPB7"/>
<dbReference type="CDD" id="cd06558">
    <property type="entry name" value="crotonase-like"/>
    <property type="match status" value="1"/>
</dbReference>
<dbReference type="PANTHER" id="PTHR11941:SF124">
    <property type="entry name" value="ENOYL-COA HYDRATASE ECHA13-RELATED"/>
    <property type="match status" value="1"/>
</dbReference>
<dbReference type="InterPro" id="IPR001753">
    <property type="entry name" value="Enoyl-CoA_hydra/iso"/>
</dbReference>
<name>A0A370GPB7_9NOCA</name>